<accession>A0A848H0Z4</accession>
<feature type="signal peptide" evidence="1">
    <location>
        <begin position="1"/>
        <end position="20"/>
    </location>
</feature>
<organism evidence="2 3">
    <name type="scientific">Ramlibacter agri</name>
    <dbReference type="NCBI Taxonomy" id="2728837"/>
    <lineage>
        <taxon>Bacteria</taxon>
        <taxon>Pseudomonadati</taxon>
        <taxon>Pseudomonadota</taxon>
        <taxon>Betaproteobacteria</taxon>
        <taxon>Burkholderiales</taxon>
        <taxon>Comamonadaceae</taxon>
        <taxon>Ramlibacter</taxon>
    </lineage>
</organism>
<keyword evidence="1" id="KW-0732">Signal</keyword>
<evidence type="ECO:0000313" key="2">
    <source>
        <dbReference type="EMBL" id="NML44137.1"/>
    </source>
</evidence>
<dbReference type="PROSITE" id="PS51257">
    <property type="entry name" value="PROKAR_LIPOPROTEIN"/>
    <property type="match status" value="1"/>
</dbReference>
<gene>
    <name evidence="2" type="ORF">HHL11_10280</name>
</gene>
<keyword evidence="3" id="KW-1185">Reference proteome</keyword>
<dbReference type="EMBL" id="JABBFX010000001">
    <property type="protein sequence ID" value="NML44137.1"/>
    <property type="molecule type" value="Genomic_DNA"/>
</dbReference>
<evidence type="ECO:0000313" key="3">
    <source>
        <dbReference type="Proteomes" id="UP000541185"/>
    </source>
</evidence>
<dbReference type="Gene3D" id="3.40.1000.10">
    <property type="entry name" value="Mog1/PsbP, alpha/beta/alpha sandwich"/>
    <property type="match status" value="1"/>
</dbReference>
<evidence type="ECO:0008006" key="4">
    <source>
        <dbReference type="Google" id="ProtNLM"/>
    </source>
</evidence>
<name>A0A848H0Z4_9BURK</name>
<sequence>MPCRFPCAALLLASACIAAAAQDVKLFDSRGLRGSEGVSVRLPLPASWHKVEPEDDLALAEFRGPQGQATGILQIARRRLRAGADAACAPARAPELLRQLPEEEADTRITDVFARQVAGRPGYEVHYERDAAPAFLAVRSVIVCLKDSRLLVSCGGTAAAKPALADLEPACQHVLENVEISED</sequence>
<reference evidence="2 3" key="1">
    <citation type="submission" date="2020-04" db="EMBL/GenBank/DDBJ databases">
        <title>Ramlibacter sp. G-1-2-2 isolated from soil.</title>
        <authorList>
            <person name="Dahal R.H."/>
        </authorList>
    </citation>
    <scope>NUCLEOTIDE SEQUENCE [LARGE SCALE GENOMIC DNA]</scope>
    <source>
        <strain evidence="2 3">G-1-2-2</strain>
    </source>
</reference>
<proteinExistence type="predicted"/>
<dbReference type="AlphaFoldDB" id="A0A848H0Z4"/>
<dbReference type="RefSeq" id="WP_169418294.1">
    <property type="nucleotide sequence ID" value="NZ_JABBFX010000001.1"/>
</dbReference>
<protein>
    <recommendedName>
        <fullName evidence="4">PsbP C-terminal domain-containing protein</fullName>
    </recommendedName>
</protein>
<dbReference type="Proteomes" id="UP000541185">
    <property type="component" value="Unassembled WGS sequence"/>
</dbReference>
<comment type="caution">
    <text evidence="2">The sequence shown here is derived from an EMBL/GenBank/DDBJ whole genome shotgun (WGS) entry which is preliminary data.</text>
</comment>
<feature type="chain" id="PRO_5032390018" description="PsbP C-terminal domain-containing protein" evidence="1">
    <location>
        <begin position="21"/>
        <end position="183"/>
    </location>
</feature>
<evidence type="ECO:0000256" key="1">
    <source>
        <dbReference type="SAM" id="SignalP"/>
    </source>
</evidence>